<evidence type="ECO:0000256" key="1">
    <source>
        <dbReference type="ARBA" id="ARBA00022603"/>
    </source>
</evidence>
<dbReference type="GO" id="GO:0008168">
    <property type="term" value="F:methyltransferase activity"/>
    <property type="evidence" value="ECO:0007669"/>
    <property type="project" value="UniProtKB-KW"/>
</dbReference>
<dbReference type="Pfam" id="PF00145">
    <property type="entry name" value="DNA_methylase"/>
    <property type="match status" value="1"/>
</dbReference>
<feature type="non-terminal residue" evidence="3">
    <location>
        <position position="127"/>
    </location>
</feature>
<proteinExistence type="predicted"/>
<dbReference type="Gene3D" id="3.40.50.150">
    <property type="entry name" value="Vaccinia Virus protein VP39"/>
    <property type="match status" value="1"/>
</dbReference>
<name>A0A0F9DVU5_9ZZZZ</name>
<dbReference type="InterPro" id="IPR029063">
    <property type="entry name" value="SAM-dependent_MTases_sf"/>
</dbReference>
<gene>
    <name evidence="3" type="ORF">LCGC14_2149350</name>
</gene>
<reference evidence="3" key="1">
    <citation type="journal article" date="2015" name="Nature">
        <title>Complex archaea that bridge the gap between prokaryotes and eukaryotes.</title>
        <authorList>
            <person name="Spang A."/>
            <person name="Saw J.H."/>
            <person name="Jorgensen S.L."/>
            <person name="Zaremba-Niedzwiedzka K."/>
            <person name="Martijn J."/>
            <person name="Lind A.E."/>
            <person name="van Eijk R."/>
            <person name="Schleper C."/>
            <person name="Guy L."/>
            <person name="Ettema T.J."/>
        </authorList>
    </citation>
    <scope>NUCLEOTIDE SEQUENCE</scope>
</reference>
<evidence type="ECO:0008006" key="4">
    <source>
        <dbReference type="Google" id="ProtNLM"/>
    </source>
</evidence>
<dbReference type="AlphaFoldDB" id="A0A0F9DVU5"/>
<evidence type="ECO:0000256" key="2">
    <source>
        <dbReference type="ARBA" id="ARBA00022679"/>
    </source>
</evidence>
<keyword evidence="1" id="KW-0489">Methyltransferase</keyword>
<protein>
    <recommendedName>
        <fullName evidence="4">DNA (cytosine-5-)-methyltransferase</fullName>
    </recommendedName>
</protein>
<evidence type="ECO:0000313" key="3">
    <source>
        <dbReference type="EMBL" id="KKL65998.1"/>
    </source>
</evidence>
<dbReference type="EMBL" id="LAZR01027348">
    <property type="protein sequence ID" value="KKL65998.1"/>
    <property type="molecule type" value="Genomic_DNA"/>
</dbReference>
<dbReference type="GO" id="GO:0032259">
    <property type="term" value="P:methylation"/>
    <property type="evidence" value="ECO:0007669"/>
    <property type="project" value="UniProtKB-KW"/>
</dbReference>
<keyword evidence="2" id="KW-0808">Transferase</keyword>
<accession>A0A0F9DVU5</accession>
<dbReference type="InterPro" id="IPR001525">
    <property type="entry name" value="C5_MeTfrase"/>
</dbReference>
<organism evidence="3">
    <name type="scientific">marine sediment metagenome</name>
    <dbReference type="NCBI Taxonomy" id="412755"/>
    <lineage>
        <taxon>unclassified sequences</taxon>
        <taxon>metagenomes</taxon>
        <taxon>ecological metagenomes</taxon>
    </lineage>
</organism>
<comment type="caution">
    <text evidence="3">The sequence shown here is derived from an EMBL/GenBank/DDBJ whole genome shotgun (WGS) entry which is preliminary data.</text>
</comment>
<dbReference type="SUPFAM" id="SSF53335">
    <property type="entry name" value="S-adenosyl-L-methionine-dependent methyltransferases"/>
    <property type="match status" value="1"/>
</dbReference>
<sequence>MSRPVALGLHIYSGAFTLGMSRHFKIIGQWEEGPWAADTFELNFPKVPHPLALEDWPVRDVQPQVMYANPPCAPWSAAGSRLGMADPRVQFTKNCVELALQLKPEVFVVESVCRAWSPNGGRALFEG</sequence>